<dbReference type="Pfam" id="PF08621">
    <property type="entry name" value="RPAP1_N"/>
    <property type="match status" value="1"/>
</dbReference>
<feature type="compositionally biased region" description="Polar residues" evidence="1">
    <location>
        <begin position="22"/>
        <end position="32"/>
    </location>
</feature>
<evidence type="ECO:0000313" key="3">
    <source>
        <dbReference type="EMBL" id="KIM74844.1"/>
    </source>
</evidence>
<evidence type="ECO:0000259" key="2">
    <source>
        <dbReference type="Pfam" id="PF08621"/>
    </source>
</evidence>
<reference evidence="3 4" key="1">
    <citation type="submission" date="2014-04" db="EMBL/GenBank/DDBJ databases">
        <authorList>
            <consortium name="DOE Joint Genome Institute"/>
            <person name="Kuo A."/>
            <person name="Tarkka M."/>
            <person name="Buscot F."/>
            <person name="Kohler A."/>
            <person name="Nagy L.G."/>
            <person name="Floudas D."/>
            <person name="Copeland A."/>
            <person name="Barry K.W."/>
            <person name="Cichocki N."/>
            <person name="Veneault-Fourrey C."/>
            <person name="LaButti K."/>
            <person name="Lindquist E.A."/>
            <person name="Lipzen A."/>
            <person name="Lundell T."/>
            <person name="Morin E."/>
            <person name="Murat C."/>
            <person name="Sun H."/>
            <person name="Tunlid A."/>
            <person name="Henrissat B."/>
            <person name="Grigoriev I.V."/>
            <person name="Hibbett D.S."/>
            <person name="Martin F."/>
            <person name="Nordberg H.P."/>
            <person name="Cantor M.N."/>
            <person name="Hua S.X."/>
        </authorList>
    </citation>
    <scope>NUCLEOTIDE SEQUENCE [LARGE SCALE GENOMIC DNA]</scope>
    <source>
        <strain evidence="3 4">F 1598</strain>
    </source>
</reference>
<dbReference type="EMBL" id="KN833055">
    <property type="protein sequence ID" value="KIM74844.1"/>
    <property type="molecule type" value="Genomic_DNA"/>
</dbReference>
<organism evidence="3 4">
    <name type="scientific">Piloderma croceum (strain F 1598)</name>
    <dbReference type="NCBI Taxonomy" id="765440"/>
    <lineage>
        <taxon>Eukaryota</taxon>
        <taxon>Fungi</taxon>
        <taxon>Dikarya</taxon>
        <taxon>Basidiomycota</taxon>
        <taxon>Agaricomycotina</taxon>
        <taxon>Agaricomycetes</taxon>
        <taxon>Agaricomycetidae</taxon>
        <taxon>Atheliales</taxon>
        <taxon>Atheliaceae</taxon>
        <taxon>Piloderma</taxon>
    </lineage>
</organism>
<accession>A0A0C3F475</accession>
<dbReference type="Proteomes" id="UP000054166">
    <property type="component" value="Unassembled WGS sequence"/>
</dbReference>
<feature type="region of interest" description="Disordered" evidence="1">
    <location>
        <begin position="97"/>
        <end position="118"/>
    </location>
</feature>
<proteinExistence type="predicted"/>
<protein>
    <recommendedName>
        <fullName evidence="2">RPAP1 N-terminal domain-containing protein</fullName>
    </recommendedName>
</protein>
<dbReference type="AlphaFoldDB" id="A0A0C3F475"/>
<keyword evidence="4" id="KW-1185">Reference proteome</keyword>
<name>A0A0C3F475_PILCF</name>
<dbReference type="InterPro" id="IPR013930">
    <property type="entry name" value="RPAP1_N"/>
</dbReference>
<feature type="domain" description="RPAP1 N-terminal" evidence="2">
    <location>
        <begin position="96"/>
        <end position="141"/>
    </location>
</feature>
<dbReference type="InParanoid" id="A0A0C3F475"/>
<reference evidence="4" key="2">
    <citation type="submission" date="2015-01" db="EMBL/GenBank/DDBJ databases">
        <title>Evolutionary Origins and Diversification of the Mycorrhizal Mutualists.</title>
        <authorList>
            <consortium name="DOE Joint Genome Institute"/>
            <consortium name="Mycorrhizal Genomics Consortium"/>
            <person name="Kohler A."/>
            <person name="Kuo A."/>
            <person name="Nagy L.G."/>
            <person name="Floudas D."/>
            <person name="Copeland A."/>
            <person name="Barry K.W."/>
            <person name="Cichocki N."/>
            <person name="Veneault-Fourrey C."/>
            <person name="LaButti K."/>
            <person name="Lindquist E.A."/>
            <person name="Lipzen A."/>
            <person name="Lundell T."/>
            <person name="Morin E."/>
            <person name="Murat C."/>
            <person name="Riley R."/>
            <person name="Ohm R."/>
            <person name="Sun H."/>
            <person name="Tunlid A."/>
            <person name="Henrissat B."/>
            <person name="Grigoriev I.V."/>
            <person name="Hibbett D.S."/>
            <person name="Martin F."/>
        </authorList>
    </citation>
    <scope>NUCLEOTIDE SEQUENCE [LARGE SCALE GENOMIC DNA]</scope>
    <source>
        <strain evidence="4">F 1598</strain>
    </source>
</reference>
<evidence type="ECO:0000313" key="4">
    <source>
        <dbReference type="Proteomes" id="UP000054166"/>
    </source>
</evidence>
<evidence type="ECO:0000256" key="1">
    <source>
        <dbReference type="SAM" id="MobiDB-lite"/>
    </source>
</evidence>
<gene>
    <name evidence="3" type="ORF">PILCRDRAFT_695353</name>
</gene>
<dbReference type="HOGENOM" id="CLU_1166236_0_0_1"/>
<feature type="region of interest" description="Disordered" evidence="1">
    <location>
        <begin position="1"/>
        <end position="68"/>
    </location>
</feature>
<sequence length="238" mass="26895">MSRSDRPIIGSVFERKIPPFSATDQPKPSGSHLTGFPVVQHRSKSAFARGRDESKRNGSVGPDRTKSIPIVQATSDAGRHTGRLTSKPVIDTDLRRQISEENEKKVEGMSKEERDQERRDIIEHFGVGISDLLQKAREARERRLTQGEGFNANKTDANEMMDAIVHSDQDKSDSSSEGMSLIICVFIFIHPFPQLQPRLLSRKIKYLPEVELHLHPRLCRPVVPDRRVVQIGNCVLQQ</sequence>